<dbReference type="AlphaFoldDB" id="A0A067BSK6"/>
<evidence type="ECO:0000256" key="2">
    <source>
        <dbReference type="ARBA" id="ARBA00023242"/>
    </source>
</evidence>
<name>A0A067BSK6_SAPPC</name>
<dbReference type="Pfam" id="PF06203">
    <property type="entry name" value="CCT"/>
    <property type="match status" value="1"/>
</dbReference>
<dbReference type="OrthoDB" id="432829at2759"/>
<dbReference type="Proteomes" id="UP000030745">
    <property type="component" value="Unassembled WGS sequence"/>
</dbReference>
<dbReference type="PROSITE" id="PS51017">
    <property type="entry name" value="CCT"/>
    <property type="match status" value="1"/>
</dbReference>
<comment type="subcellular location">
    <subcellularLocation>
        <location evidence="1">Nucleus</location>
    </subcellularLocation>
</comment>
<organism evidence="5 6">
    <name type="scientific">Saprolegnia parasitica (strain CBS 223.65)</name>
    <dbReference type="NCBI Taxonomy" id="695850"/>
    <lineage>
        <taxon>Eukaryota</taxon>
        <taxon>Sar</taxon>
        <taxon>Stramenopiles</taxon>
        <taxon>Oomycota</taxon>
        <taxon>Saprolegniomycetes</taxon>
        <taxon>Saprolegniales</taxon>
        <taxon>Saprolegniaceae</taxon>
        <taxon>Saprolegnia</taxon>
    </lineage>
</organism>
<feature type="compositionally biased region" description="Basic residues" evidence="3">
    <location>
        <begin position="190"/>
        <end position="203"/>
    </location>
</feature>
<feature type="domain" description="CCT" evidence="4">
    <location>
        <begin position="560"/>
        <end position="603"/>
    </location>
</feature>
<dbReference type="EMBL" id="KK583286">
    <property type="protein sequence ID" value="KDO21514.1"/>
    <property type="molecule type" value="Genomic_DNA"/>
</dbReference>
<protein>
    <recommendedName>
        <fullName evidence="4">CCT domain-containing protein</fullName>
    </recommendedName>
</protein>
<gene>
    <name evidence="5" type="ORF">SPRG_12478</name>
</gene>
<dbReference type="InterPro" id="IPR010402">
    <property type="entry name" value="CCT_domain"/>
</dbReference>
<evidence type="ECO:0000313" key="6">
    <source>
        <dbReference type="Proteomes" id="UP000030745"/>
    </source>
</evidence>
<feature type="region of interest" description="Disordered" evidence="3">
    <location>
        <begin position="55"/>
        <end position="94"/>
    </location>
</feature>
<feature type="compositionally biased region" description="Low complexity" evidence="3">
    <location>
        <begin position="219"/>
        <end position="232"/>
    </location>
</feature>
<evidence type="ECO:0000256" key="3">
    <source>
        <dbReference type="SAM" id="MobiDB-lite"/>
    </source>
</evidence>
<dbReference type="KEGG" id="spar:SPRG_12478"/>
<evidence type="ECO:0000313" key="5">
    <source>
        <dbReference type="EMBL" id="KDO21514.1"/>
    </source>
</evidence>
<proteinExistence type="predicted"/>
<dbReference type="OMA" id="ECACAGP"/>
<dbReference type="VEuPathDB" id="FungiDB:SPRG_12478"/>
<accession>A0A067BSK6</accession>
<feature type="compositionally biased region" description="Low complexity" evidence="3">
    <location>
        <begin position="317"/>
        <end position="331"/>
    </location>
</feature>
<dbReference type="GeneID" id="24134433"/>
<feature type="compositionally biased region" description="Polar residues" evidence="3">
    <location>
        <begin position="361"/>
        <end position="371"/>
    </location>
</feature>
<feature type="compositionally biased region" description="Pro residues" evidence="3">
    <location>
        <begin position="280"/>
        <end position="296"/>
    </location>
</feature>
<keyword evidence="2" id="KW-0539">Nucleus</keyword>
<feature type="compositionally biased region" description="Polar residues" evidence="3">
    <location>
        <begin position="422"/>
        <end position="434"/>
    </location>
</feature>
<dbReference type="GO" id="GO:0005634">
    <property type="term" value="C:nucleus"/>
    <property type="evidence" value="ECO:0007669"/>
    <property type="project" value="UniProtKB-SubCell"/>
</dbReference>
<evidence type="ECO:0000259" key="4">
    <source>
        <dbReference type="PROSITE" id="PS51017"/>
    </source>
</evidence>
<sequence length="820" mass="87017">MSQVRRGEGGRESTDLGVACAADAAPTYAVVPAPAHEPSGAAIVSHAILVSPAASDDASAHSAQPTSSRVSPQLARDRSASPVAPGTAPSPATDAIVPQRTAADSGAPPAAISATPATTTPAAATATATAATATAAAKAPCVPAPPPNVLVGRVERTVARGAVSEQGPRRARFLGAERALAPRKPEAHRVGRSPHAPRRRAQRGGRDAACDPVQVPQDGVAAARFAGAAGDGTEQCAAQERSWLRSHDPAVPPPRVPEYRSDFNPNAPRYATPQELPRPSYAPPPQAEEPPAPPARPAKTSSGRYFPKGYGQPYEAPTPAAPATSHASTYAQHAASNRHSGHHVMPLPPPPTRGPNPNANSATSAPTSVTNYRGGAPFEFPKPSAMGFGSQRSPAGRATGPSPRNNATLAPLGKRPLLLQEKGSNSNTPTSSTLKGPMPMATPPRVYRTNKERSLSNEDGDDNATQRPVAMDKTTTAKGHDDDDDDDDVPTHKKQKRLSAVGGGGRAPSGQVPSRARSRDGRGRRAQVNSPVGPPAVVAACIQQVVGWDRQDWGYTPRSRRLLLERYHLKRTKRLTRHKWFKYPVRKTLADSRPRVKGRFVKNDEHDGSPSARFDDDKPPIAVPTDFDYIQAFAACVKDTQTSVEDVVADIVAAKQLISWDTWTMELEHALIALLPKDYASSPFPAIFAELVYILGDAEEECNQANYCKALQAGAIYVAICLSLFTSLDPPSSYAHDADLSPIVRYYLASIEEMYRTAPRVERRHTFALMKAIVDGIAGVICTGFETGKRYLRPVSIPAILAAAPPSSSSRSPDDDESAL</sequence>
<dbReference type="RefSeq" id="XP_012207781.1">
    <property type="nucleotide sequence ID" value="XM_012352391.1"/>
</dbReference>
<keyword evidence="6" id="KW-1185">Reference proteome</keyword>
<evidence type="ECO:0000256" key="1">
    <source>
        <dbReference type="ARBA" id="ARBA00004123"/>
    </source>
</evidence>
<reference evidence="5 6" key="1">
    <citation type="journal article" date="2013" name="PLoS Genet.">
        <title>Distinctive expansion of potential virulence genes in the genome of the oomycete fish pathogen Saprolegnia parasitica.</title>
        <authorList>
            <person name="Jiang R.H."/>
            <person name="de Bruijn I."/>
            <person name="Haas B.J."/>
            <person name="Belmonte R."/>
            <person name="Lobach L."/>
            <person name="Christie J."/>
            <person name="van den Ackerveken G."/>
            <person name="Bottin A."/>
            <person name="Bulone V."/>
            <person name="Diaz-Moreno S.M."/>
            <person name="Dumas B."/>
            <person name="Fan L."/>
            <person name="Gaulin E."/>
            <person name="Govers F."/>
            <person name="Grenville-Briggs L.J."/>
            <person name="Horner N.R."/>
            <person name="Levin J.Z."/>
            <person name="Mammella M."/>
            <person name="Meijer H.J."/>
            <person name="Morris P."/>
            <person name="Nusbaum C."/>
            <person name="Oome S."/>
            <person name="Phillips A.J."/>
            <person name="van Rooyen D."/>
            <person name="Rzeszutek E."/>
            <person name="Saraiva M."/>
            <person name="Secombes C.J."/>
            <person name="Seidl M.F."/>
            <person name="Snel B."/>
            <person name="Stassen J.H."/>
            <person name="Sykes S."/>
            <person name="Tripathy S."/>
            <person name="van den Berg H."/>
            <person name="Vega-Arreguin J.C."/>
            <person name="Wawra S."/>
            <person name="Young S.K."/>
            <person name="Zeng Q."/>
            <person name="Dieguez-Uribeondo J."/>
            <person name="Russ C."/>
            <person name="Tyler B.M."/>
            <person name="van West P."/>
        </authorList>
    </citation>
    <scope>NUCLEOTIDE SEQUENCE [LARGE SCALE GENOMIC DNA]</scope>
    <source>
        <strain evidence="5 6">CBS 223.65</strain>
    </source>
</reference>
<feature type="region of interest" description="Disordered" evidence="3">
    <location>
        <begin position="161"/>
        <end position="532"/>
    </location>
</feature>